<sequence length="136" mass="14406">GHHATGETYVRARPQNDGATRAGGFLPVVVDTNPIAAQDIVIEHAANFNDRPHRHTATLTFNQVAQLDRGESITLAVSASAWVPLNEMGNPTEDPAAFAIANTSGHGHTIVLDGSGDFLDWGTWGFSPSRPVLTAP</sequence>
<protein>
    <submittedName>
        <fullName evidence="1">Uncharacterized protein</fullName>
    </submittedName>
</protein>
<dbReference type="AlphaFoldDB" id="X1E374"/>
<feature type="non-terminal residue" evidence="1">
    <location>
        <position position="1"/>
    </location>
</feature>
<gene>
    <name evidence="1" type="ORF">S01H4_61529</name>
</gene>
<reference evidence="1" key="1">
    <citation type="journal article" date="2014" name="Front. Microbiol.">
        <title>High frequency of phylogenetically diverse reductive dehalogenase-homologous genes in deep subseafloor sedimentary metagenomes.</title>
        <authorList>
            <person name="Kawai M."/>
            <person name="Futagami T."/>
            <person name="Toyoda A."/>
            <person name="Takaki Y."/>
            <person name="Nishi S."/>
            <person name="Hori S."/>
            <person name="Arai W."/>
            <person name="Tsubouchi T."/>
            <person name="Morono Y."/>
            <person name="Uchiyama I."/>
            <person name="Ito T."/>
            <person name="Fujiyama A."/>
            <person name="Inagaki F."/>
            <person name="Takami H."/>
        </authorList>
    </citation>
    <scope>NUCLEOTIDE SEQUENCE</scope>
    <source>
        <strain evidence="1">Expedition CK06-06</strain>
    </source>
</reference>
<evidence type="ECO:0000313" key="1">
    <source>
        <dbReference type="EMBL" id="GAH11629.1"/>
    </source>
</evidence>
<proteinExistence type="predicted"/>
<name>X1E374_9ZZZZ</name>
<organism evidence="1">
    <name type="scientific">marine sediment metagenome</name>
    <dbReference type="NCBI Taxonomy" id="412755"/>
    <lineage>
        <taxon>unclassified sequences</taxon>
        <taxon>metagenomes</taxon>
        <taxon>ecological metagenomes</taxon>
    </lineage>
</organism>
<dbReference type="EMBL" id="BART01036503">
    <property type="protein sequence ID" value="GAH11629.1"/>
    <property type="molecule type" value="Genomic_DNA"/>
</dbReference>
<accession>X1E374</accession>
<comment type="caution">
    <text evidence="1">The sequence shown here is derived from an EMBL/GenBank/DDBJ whole genome shotgun (WGS) entry which is preliminary data.</text>
</comment>